<dbReference type="InterPro" id="IPR045838">
    <property type="entry name" value="DEPDC5_CTD"/>
</dbReference>
<proteinExistence type="inferred from homology"/>
<dbReference type="PROSITE" id="PS50186">
    <property type="entry name" value="DEP"/>
    <property type="match status" value="1"/>
</dbReference>
<dbReference type="RefSeq" id="XP_045963334.1">
    <property type="nucleotide sequence ID" value="XM_046099060.1"/>
</dbReference>
<evidence type="ECO:0000256" key="2">
    <source>
        <dbReference type="ARBA" id="ARBA00005643"/>
    </source>
</evidence>
<dbReference type="SMART" id="SM00049">
    <property type="entry name" value="DEP"/>
    <property type="match status" value="1"/>
</dbReference>
<dbReference type="InterPro" id="IPR036388">
    <property type="entry name" value="WH-like_DNA-bd_sf"/>
</dbReference>
<dbReference type="Gene3D" id="1.10.10.10">
    <property type="entry name" value="Winged helix-like DNA-binding domain superfamily/Winged helix DNA-binding domain"/>
    <property type="match status" value="1"/>
</dbReference>
<dbReference type="Pfam" id="PF12257">
    <property type="entry name" value="IML1"/>
    <property type="match status" value="1"/>
</dbReference>
<dbReference type="PANTHER" id="PTHR13179">
    <property type="entry name" value="DEP DOMAIN CONTAINING PROTEIN 5"/>
    <property type="match status" value="1"/>
</dbReference>
<dbReference type="CDD" id="cd04449">
    <property type="entry name" value="DEP_DEPDC5-like"/>
    <property type="match status" value="1"/>
</dbReference>
<feature type="compositionally biased region" description="Low complexity" evidence="5">
    <location>
        <begin position="1116"/>
        <end position="1127"/>
    </location>
</feature>
<dbReference type="InterPro" id="IPR002347">
    <property type="entry name" value="SDR_fam"/>
</dbReference>
<evidence type="ECO:0000256" key="4">
    <source>
        <dbReference type="ARBA" id="ARBA00021881"/>
    </source>
</evidence>
<dbReference type="Proteomes" id="UP000758603">
    <property type="component" value="Unassembled WGS sequence"/>
</dbReference>
<accession>A0A9P8UVL7</accession>
<dbReference type="PRINTS" id="PR00081">
    <property type="entry name" value="GDHRDH"/>
</dbReference>
<feature type="region of interest" description="Disordered" evidence="5">
    <location>
        <begin position="1197"/>
        <end position="1226"/>
    </location>
</feature>
<dbReference type="SUPFAM" id="SSF51735">
    <property type="entry name" value="NAD(P)-binding Rossmann-fold domains"/>
    <property type="match status" value="1"/>
</dbReference>
<evidence type="ECO:0000313" key="7">
    <source>
        <dbReference type="EMBL" id="KAH6659203.1"/>
    </source>
</evidence>
<comment type="caution">
    <text evidence="7">The sequence shown here is derived from an EMBL/GenBank/DDBJ whole genome shotgun (WGS) entry which is preliminary data.</text>
</comment>
<name>A0A9P8UVL7_9PEZI</name>
<dbReference type="GO" id="GO:0035556">
    <property type="term" value="P:intracellular signal transduction"/>
    <property type="evidence" value="ECO:0007669"/>
    <property type="project" value="InterPro"/>
</dbReference>
<dbReference type="GO" id="GO:0005774">
    <property type="term" value="C:vacuolar membrane"/>
    <property type="evidence" value="ECO:0007669"/>
    <property type="project" value="UniProtKB-SubCell"/>
</dbReference>
<feature type="compositionally biased region" description="Polar residues" evidence="5">
    <location>
        <begin position="1259"/>
        <end position="1292"/>
    </location>
</feature>
<dbReference type="GO" id="GO:0005096">
    <property type="term" value="F:GTPase activator activity"/>
    <property type="evidence" value="ECO:0007669"/>
    <property type="project" value="InterPro"/>
</dbReference>
<dbReference type="Pfam" id="PF00106">
    <property type="entry name" value="adh_short"/>
    <property type="match status" value="1"/>
</dbReference>
<dbReference type="InterPro" id="IPR036390">
    <property type="entry name" value="WH_DNA-bd_sf"/>
</dbReference>
<dbReference type="InterPro" id="IPR027244">
    <property type="entry name" value="IML1"/>
</dbReference>
<dbReference type="GO" id="GO:0010508">
    <property type="term" value="P:positive regulation of autophagy"/>
    <property type="evidence" value="ECO:0007669"/>
    <property type="project" value="TreeGrafter"/>
</dbReference>
<evidence type="ECO:0000256" key="3">
    <source>
        <dbReference type="ARBA" id="ARBA00018529"/>
    </source>
</evidence>
<feature type="compositionally biased region" description="Polar residues" evidence="5">
    <location>
        <begin position="402"/>
        <end position="411"/>
    </location>
</feature>
<feature type="compositionally biased region" description="Polar residues" evidence="5">
    <location>
        <begin position="1836"/>
        <end position="1848"/>
    </location>
</feature>
<dbReference type="GO" id="GO:1904262">
    <property type="term" value="P:negative regulation of TORC1 signaling"/>
    <property type="evidence" value="ECO:0007669"/>
    <property type="project" value="TreeGrafter"/>
</dbReference>
<dbReference type="GeneID" id="70127952"/>
<dbReference type="InterPro" id="IPR048255">
    <property type="entry name" value="IML1_N"/>
</dbReference>
<gene>
    <name evidence="7" type="ORF">BKA67DRAFT_529377</name>
</gene>
<feature type="region of interest" description="Disordered" evidence="5">
    <location>
        <begin position="368"/>
        <end position="412"/>
    </location>
</feature>
<reference evidence="7" key="1">
    <citation type="journal article" date="2021" name="Nat. Commun.">
        <title>Genetic determinants of endophytism in the Arabidopsis root mycobiome.</title>
        <authorList>
            <person name="Mesny F."/>
            <person name="Miyauchi S."/>
            <person name="Thiergart T."/>
            <person name="Pickel B."/>
            <person name="Atanasova L."/>
            <person name="Karlsson M."/>
            <person name="Huettel B."/>
            <person name="Barry K.W."/>
            <person name="Haridas S."/>
            <person name="Chen C."/>
            <person name="Bauer D."/>
            <person name="Andreopoulos W."/>
            <person name="Pangilinan J."/>
            <person name="LaButti K."/>
            <person name="Riley R."/>
            <person name="Lipzen A."/>
            <person name="Clum A."/>
            <person name="Drula E."/>
            <person name="Henrissat B."/>
            <person name="Kohler A."/>
            <person name="Grigoriev I.V."/>
            <person name="Martin F.M."/>
            <person name="Hacquard S."/>
        </authorList>
    </citation>
    <scope>NUCLEOTIDE SEQUENCE</scope>
    <source>
        <strain evidence="7">MPI-SDFR-AT-0073</strain>
    </source>
</reference>
<feature type="region of interest" description="Disordered" evidence="5">
    <location>
        <begin position="1103"/>
        <end position="1152"/>
    </location>
</feature>
<protein>
    <recommendedName>
        <fullName evidence="3">Vacuolar membrane-associated protein IML1</fullName>
    </recommendedName>
    <alternativeName>
        <fullName evidence="4">Vacuolar membrane-associated protein iml1</fullName>
    </alternativeName>
</protein>
<feature type="region of interest" description="Disordered" evidence="5">
    <location>
        <begin position="1257"/>
        <end position="1296"/>
    </location>
</feature>
<feature type="compositionally biased region" description="Polar residues" evidence="5">
    <location>
        <begin position="373"/>
        <end position="390"/>
    </location>
</feature>
<dbReference type="Pfam" id="PF00610">
    <property type="entry name" value="DEP"/>
    <property type="match status" value="1"/>
</dbReference>
<evidence type="ECO:0000259" key="6">
    <source>
        <dbReference type="PROSITE" id="PS50186"/>
    </source>
</evidence>
<dbReference type="Pfam" id="PF19418">
    <property type="entry name" value="DEPDC5_CTD"/>
    <property type="match status" value="1"/>
</dbReference>
<dbReference type="OrthoDB" id="39497at2759"/>
<feature type="region of interest" description="Disordered" evidence="5">
    <location>
        <begin position="1793"/>
        <end position="1854"/>
    </location>
</feature>
<dbReference type="Gene3D" id="3.40.50.720">
    <property type="entry name" value="NAD(P)-binding Rossmann-like Domain"/>
    <property type="match status" value="1"/>
</dbReference>
<dbReference type="InterPro" id="IPR036291">
    <property type="entry name" value="NAD(P)-bd_dom_sf"/>
</dbReference>
<evidence type="ECO:0000256" key="1">
    <source>
        <dbReference type="ARBA" id="ARBA00004148"/>
    </source>
</evidence>
<evidence type="ECO:0000313" key="8">
    <source>
        <dbReference type="Proteomes" id="UP000758603"/>
    </source>
</evidence>
<feature type="domain" description="DEP" evidence="6">
    <location>
        <begin position="1691"/>
        <end position="1786"/>
    </location>
</feature>
<feature type="compositionally biased region" description="Low complexity" evidence="5">
    <location>
        <begin position="1134"/>
        <end position="1149"/>
    </location>
</feature>
<dbReference type="GO" id="GO:1990130">
    <property type="term" value="C:GATOR1 complex"/>
    <property type="evidence" value="ECO:0007669"/>
    <property type="project" value="TreeGrafter"/>
</dbReference>
<evidence type="ECO:0000256" key="5">
    <source>
        <dbReference type="SAM" id="MobiDB-lite"/>
    </source>
</evidence>
<dbReference type="PANTHER" id="PTHR13179:SF8">
    <property type="entry name" value="GATOR COMPLEX PROTEIN DEPDC5"/>
    <property type="match status" value="1"/>
</dbReference>
<feature type="compositionally biased region" description="Polar residues" evidence="5">
    <location>
        <begin position="1200"/>
        <end position="1211"/>
    </location>
</feature>
<dbReference type="InterPro" id="IPR000591">
    <property type="entry name" value="DEP_dom"/>
</dbReference>
<dbReference type="SUPFAM" id="SSF46785">
    <property type="entry name" value="Winged helix' DNA-binding domain"/>
    <property type="match status" value="1"/>
</dbReference>
<comment type="similarity">
    <text evidence="2">Belongs to the IML1 family.</text>
</comment>
<keyword evidence="8" id="KW-1185">Reference proteome</keyword>
<dbReference type="EMBL" id="JAGPXC010000001">
    <property type="protein sequence ID" value="KAH6659203.1"/>
    <property type="molecule type" value="Genomic_DNA"/>
</dbReference>
<sequence>MQTIKNTIGENFGGAAQGLSTHQFSLDEVPDLTGKVAVVTGGSEGIGYGCTYTLLKHNISKLYVLSIDEEIVNSAKGAIGKEIGQEAANKTHWLQCDLSDWKGVKDIAEQIKKENERLDILINNAGRGIMTYQLSDQGVDLHMAVNHMGHVVLTSHLLPLMKKTAEGGTVVRIVNLASNAHQGAPSDTKFEDLEEINRDLGPNGQYGRSKLAAILYSRYFDRNVTQNGHPNIVMNATHPGVVSTRQSKEHIHEPYPLGGYAVSVLMEPFKKNQFEGCVSSVFAATYTDKSGQYICPPCVPEAGSEMSQDDALGDRLMALTRKISTTAPAKSEYCAPLAIKLANGKAAAAGKIGADPPPTLELSQHKLPRLTPRRNSPAQWTSHLRQISRTSFDKTPLDSPRSPDTVSSVSTVREAPPAKRVLERTCTVSINESVIGEEVLLNLELLGGGITPGSLMSVTPIRSDQDRSSSVNYGSLRPANVHRALSAQHDELHRQGGESARRYIFVVKDVPKELKARQPGVEVYVAKHIGDTFGMKRGTTVVLAPVDEVAPATEASHVELSFRDMYLSRADMWRLAVAELVDKTVYKGQVVYFMGTIKATVTSVFVDGRKVQSAFFCHNTRPIFRSESARYVLFIQMAREMWDFDPDDSGEIMFQKVVNGFLPALFKKWAMLQVKHLVSIVLFARVEYDTGLTTDLASNEVMNDYYTGYQTSGDKRPYKDFYRVVVSEMSSGEWTTILHQLKKEFNAFRKDISLHHQDAMSAAMNLPDDAIDKANEATKIKAESSCAMYGNFLEAINLASSQYAHDYIDRDLLRTGISIVVISPGSGVFEVEYENLRRTTEALVGNGIGIDLICIPKIPLHSVPLFRYRNPLFIEANQRSRSVRSRDSTPKVPTPLVGSYTTLGESLSPTKASDGTVRIEPLTKLYTDEWAFALPQWLHVSYWTGQSEEALSYQGISLSASEQTNQDSQENFTIRCRLYELQMRSVLENNEIETTPLYADPKFPQKALGVDTTKHSHESSLKSSMALRARGIDSLYEPVYGFQKFNPDKFTKSGETSIWKQLQAFDDHRSRLPKSRIVLSASRSARNLEEVTRKHLKEDTSLFGSSVGDKKAGNPSANFSSSLASISRTESTPSDTAVSSRRDSAASASHYRLMPNIKMPKLMRQISLGQKGFGIAAPKAAVAEIKAENVNALHAGLQAPTASKTSQQTPRKPTAEPRSPQLIATGRPVRTFDQAKSNLSGQLQDLVQGTPSRPIYIKPTSNMDSIPQLKSGSNLASGSVTATPAPRTSRQQVDQDQKFSDMLRADDAQRVFTSKLLAGAVPELPSTLSPSTAMAPWLVVLNPSNPSVNKVDDAVLYSRWQHVFPRPSDMKVMKWKSLSSPAAVPLTTEHFPSKLQFDTEYQRQPYNISQDVDDDLAEQPKSREDFLRDLISARFAHGFQVVIGSTVARAFGQKLMKIADIFSRDRIVEDGTSLFMSIGNTIHQLSCVNGTEVEVTIFLRKPTESFLPADQPPPIYKPAIRTTYHTAYEQREIDIITPKPEKNWNYIDSYLAGHFEEMTENLRFWRTRFVLIPMNSRASMSKSHIGADNEEEIRLEGIKRLAQAWQRHRYFPPSERHFQSAGRKARDPNPLDIVYKTEDPSVVVTAEMETLPFFETLDPSARKGLVSDRERFSKSNFNISTLAEAIQQPVDQGGIRMQNRRWHLRLHYNCFIGSDMTTWLLDNFEDLESREEAIELGEALMTYEDEKSREREFGREARKDRERGIFVHVERRHKFRDGQYFYQIASDYAKPQPPSWLNTRRRADHSVPPTPSVESGPKDSPRYSLNPVSRPISINEEASPSSGATTPTIPLLSGRKPKVSLSKVMKYDVDHRKRSYRPERINLHYDRLHNPDNCYHIRIDWMSVTAKLIEDAIKGWATLAAQHGLRLVEVPIREACLITDQTPFRRPYRIKLALPPPSQRPVTYYDPNSFSAQTQPGKHYYQKALLRRFDFVLDVEAASNFPSNVDVSYSWGKPDFKYTQYIHRTGMLLVEITDDGELLCLVNRLYSNRAVSVQQQAPQRTEPPTNDRVARLMTTGSYTSYGMAEPTPIASPMFRPVLFSAHSTAARDPPPSMPSHMSPRLCATKPTPTHNPHLTTGEAEALVDALESFCSSEETLEGFYKEALEWGANAATPASSAHGDHESVPEAGIPVLGLPPGILANEHQAATTPRVGVPTLASSLMIRRGSVQLQHL</sequence>
<comment type="subcellular location">
    <subcellularLocation>
        <location evidence="1">Vacuole membrane</location>
        <topology evidence="1">Peripheral membrane protein</topology>
    </subcellularLocation>
</comment>
<organism evidence="7 8">
    <name type="scientific">Truncatella angustata</name>
    <dbReference type="NCBI Taxonomy" id="152316"/>
    <lineage>
        <taxon>Eukaryota</taxon>
        <taxon>Fungi</taxon>
        <taxon>Dikarya</taxon>
        <taxon>Ascomycota</taxon>
        <taxon>Pezizomycotina</taxon>
        <taxon>Sordariomycetes</taxon>
        <taxon>Xylariomycetidae</taxon>
        <taxon>Amphisphaeriales</taxon>
        <taxon>Sporocadaceae</taxon>
        <taxon>Truncatella</taxon>
    </lineage>
</organism>